<evidence type="ECO:0000313" key="3">
    <source>
        <dbReference type="Proteomes" id="UP000676336"/>
    </source>
</evidence>
<dbReference type="InterPro" id="IPR057825">
    <property type="entry name" value="WWE_SEC23-DDH2"/>
</dbReference>
<feature type="non-terminal residue" evidence="2">
    <location>
        <position position="204"/>
    </location>
</feature>
<sequence length="204" mass="24395">QASLLTLFHLDRAVIATNGNRYDVNLVERTRTPVYWTDEPNQIRRSKWFYLPENDSRFIPFDEKMNEILENLYKETCRKQLWHKKHEMNDGKEILIFHSPVIMTIQSTEGEITHWSNFSYETRTLKRGLPEMFFDEIRFGDKDPVQHVCFVVHGIGEACDTKFRPLVECVEDFRETSRTILQSHYKSYVENGDIHRVVRIYYIV</sequence>
<accession>A0A8S3GCA0</accession>
<evidence type="ECO:0000313" key="2">
    <source>
        <dbReference type="EMBL" id="CAF5159510.1"/>
    </source>
</evidence>
<dbReference type="GO" id="GO:0030134">
    <property type="term" value="C:COPII-coated ER to Golgi transport vesicle"/>
    <property type="evidence" value="ECO:0007669"/>
    <property type="project" value="TreeGrafter"/>
</dbReference>
<reference evidence="2" key="1">
    <citation type="submission" date="2021-02" db="EMBL/GenBank/DDBJ databases">
        <authorList>
            <person name="Nowell W R."/>
        </authorList>
    </citation>
    <scope>NUCLEOTIDE SEQUENCE</scope>
</reference>
<evidence type="ECO:0000259" key="1">
    <source>
        <dbReference type="Pfam" id="PF23464"/>
    </source>
</evidence>
<dbReference type="Proteomes" id="UP000676336">
    <property type="component" value="Unassembled WGS sequence"/>
</dbReference>
<dbReference type="Pfam" id="PF23464">
    <property type="entry name" value="WWE_3"/>
    <property type="match status" value="1"/>
</dbReference>
<dbReference type="GO" id="GO:0004620">
    <property type="term" value="F:phospholipase activity"/>
    <property type="evidence" value="ECO:0007669"/>
    <property type="project" value="TreeGrafter"/>
</dbReference>
<protein>
    <recommendedName>
        <fullName evidence="1">SEC23-DDH2 WWE domain-containing protein</fullName>
    </recommendedName>
</protein>
<dbReference type="InterPro" id="IPR058055">
    <property type="entry name" value="PA-PLA1"/>
</dbReference>
<dbReference type="PANTHER" id="PTHR23509">
    <property type="entry name" value="PA-PL1 PHOSPHOLIPASE FAMILY"/>
    <property type="match status" value="1"/>
</dbReference>
<dbReference type="EMBL" id="CAJOBI010291479">
    <property type="protein sequence ID" value="CAF5159510.1"/>
    <property type="molecule type" value="Genomic_DNA"/>
</dbReference>
<dbReference type="AlphaFoldDB" id="A0A8S3GCA0"/>
<name>A0A8S3GCA0_9BILA</name>
<proteinExistence type="predicted"/>
<comment type="caution">
    <text evidence="2">The sequence shown here is derived from an EMBL/GenBank/DDBJ whole genome shotgun (WGS) entry which is preliminary data.</text>
</comment>
<gene>
    <name evidence="2" type="ORF">SMN809_LOCUS64448</name>
</gene>
<organism evidence="2 3">
    <name type="scientific">Rotaria magnacalcarata</name>
    <dbReference type="NCBI Taxonomy" id="392030"/>
    <lineage>
        <taxon>Eukaryota</taxon>
        <taxon>Metazoa</taxon>
        <taxon>Spiralia</taxon>
        <taxon>Gnathifera</taxon>
        <taxon>Rotifera</taxon>
        <taxon>Eurotatoria</taxon>
        <taxon>Bdelloidea</taxon>
        <taxon>Philodinida</taxon>
        <taxon>Philodinidae</taxon>
        <taxon>Rotaria</taxon>
    </lineage>
</organism>
<dbReference type="PANTHER" id="PTHR23509:SF10">
    <property type="entry name" value="LD21067P"/>
    <property type="match status" value="1"/>
</dbReference>
<feature type="domain" description="SEC23-DDH2 WWE" evidence="1">
    <location>
        <begin position="52"/>
        <end position="130"/>
    </location>
</feature>